<sequence length="249" mass="28718">MSVVWNLWHGCHKLSAGCAHCYVYRTDERHNRDASRVAKTGDFNLPLRKNRSGGYKIPSGELVYTCFTSDFLLADADEWRDEAWQMMKQRDDLKFMFITKRIDRLADCLPDDWGEGYPNVQIGCTAENQERADYRLPIFIKLPIRSRIIICEPLLEGINLSPYLGPWIDGVVVGGESGSEARLCDYDWVLSLRQQCVEQHVPFHFKQTGARFKKGERIYNIERKFQHTQAGKAGIDYTPDGFKEIEIST</sequence>
<dbReference type="InterPro" id="IPR011101">
    <property type="entry name" value="DUF5131"/>
</dbReference>
<dbReference type="Pfam" id="PF07505">
    <property type="entry name" value="DUF5131"/>
    <property type="match status" value="1"/>
</dbReference>
<dbReference type="AlphaFoldDB" id="A0A1H0DVG3"/>
<dbReference type="OrthoDB" id="9787478at2"/>
<keyword evidence="2" id="KW-1185">Reference proteome</keyword>
<dbReference type="STRING" id="258515.SAMN05192585_13031"/>
<protein>
    <submittedName>
        <fullName evidence="1">Protein gp37</fullName>
    </submittedName>
</protein>
<reference evidence="1 2" key="1">
    <citation type="submission" date="2016-10" db="EMBL/GenBank/DDBJ databases">
        <authorList>
            <person name="de Groot N.N."/>
        </authorList>
    </citation>
    <scope>NUCLEOTIDE SEQUENCE [LARGE SCALE GENOMIC DNA]</scope>
    <source>
        <strain evidence="1 2">CGMCC 1.5012</strain>
    </source>
</reference>
<name>A0A1H0DVG3_9FIRM</name>
<dbReference type="EMBL" id="FNID01000030">
    <property type="protein sequence ID" value="SDN73971.1"/>
    <property type="molecule type" value="Genomic_DNA"/>
</dbReference>
<proteinExistence type="predicted"/>
<accession>A0A1H0DVG3</accession>
<organism evidence="1 2">
    <name type="scientific">Acetanaerobacterium elongatum</name>
    <dbReference type="NCBI Taxonomy" id="258515"/>
    <lineage>
        <taxon>Bacteria</taxon>
        <taxon>Bacillati</taxon>
        <taxon>Bacillota</taxon>
        <taxon>Clostridia</taxon>
        <taxon>Eubacteriales</taxon>
        <taxon>Oscillospiraceae</taxon>
        <taxon>Acetanaerobacterium</taxon>
    </lineage>
</organism>
<gene>
    <name evidence="1" type="ORF">SAMN05192585_13031</name>
</gene>
<dbReference type="Proteomes" id="UP000199182">
    <property type="component" value="Unassembled WGS sequence"/>
</dbReference>
<dbReference type="RefSeq" id="WP_092641936.1">
    <property type="nucleotide sequence ID" value="NZ_FNID01000030.1"/>
</dbReference>
<evidence type="ECO:0000313" key="2">
    <source>
        <dbReference type="Proteomes" id="UP000199182"/>
    </source>
</evidence>
<evidence type="ECO:0000313" key="1">
    <source>
        <dbReference type="EMBL" id="SDN73971.1"/>
    </source>
</evidence>